<name>A0A540W902_9ACTN</name>
<reference evidence="1 2" key="1">
    <citation type="submission" date="2019-06" db="EMBL/GenBank/DDBJ databases">
        <title>Description of Kitasatospora acidophila sp. nov. isolated from pine grove soil, and reclassification of Streptomyces novaecaesareae to Kitasatospora novaeceasareae comb. nov.</title>
        <authorList>
            <person name="Kim M.J."/>
        </authorList>
    </citation>
    <scope>NUCLEOTIDE SEQUENCE [LARGE SCALE GENOMIC DNA]</scope>
    <source>
        <strain evidence="1 2">MMS16-CNU292</strain>
    </source>
</reference>
<protein>
    <submittedName>
        <fullName evidence="1">Uncharacterized protein</fullName>
    </submittedName>
</protein>
<dbReference type="EMBL" id="VIGB01000003">
    <property type="protein sequence ID" value="TQF05483.1"/>
    <property type="molecule type" value="Genomic_DNA"/>
</dbReference>
<dbReference type="OrthoDB" id="3637795at2"/>
<keyword evidence="2" id="KW-1185">Reference proteome</keyword>
<evidence type="ECO:0000313" key="1">
    <source>
        <dbReference type="EMBL" id="TQF05483.1"/>
    </source>
</evidence>
<sequence length="177" mass="19818">MSDSPVPPFAAELAALAATGQLGTLQYGALLGELAERYGPPRAWGRVFHEDRWPRWYSYGSLQLIFCACRRLKSISIPVWHGELELPGPGVGELRTVDSRITESQVTAALADADVKWTVLTYPNLHDQRTLQVELSEDVRVDFVLVDREAYDEPVLDDWLLCKAGLWGQPHDCPKTD</sequence>
<dbReference type="Proteomes" id="UP000319103">
    <property type="component" value="Unassembled WGS sequence"/>
</dbReference>
<evidence type="ECO:0000313" key="2">
    <source>
        <dbReference type="Proteomes" id="UP000319103"/>
    </source>
</evidence>
<proteinExistence type="predicted"/>
<organism evidence="1 2">
    <name type="scientific">Kitasatospora acidiphila</name>
    <dbReference type="NCBI Taxonomy" id="2567942"/>
    <lineage>
        <taxon>Bacteria</taxon>
        <taxon>Bacillati</taxon>
        <taxon>Actinomycetota</taxon>
        <taxon>Actinomycetes</taxon>
        <taxon>Kitasatosporales</taxon>
        <taxon>Streptomycetaceae</taxon>
        <taxon>Kitasatospora</taxon>
    </lineage>
</organism>
<dbReference type="RefSeq" id="WP_141635957.1">
    <property type="nucleotide sequence ID" value="NZ_VIGB01000003.1"/>
</dbReference>
<accession>A0A540W902</accession>
<comment type="caution">
    <text evidence="1">The sequence shown here is derived from an EMBL/GenBank/DDBJ whole genome shotgun (WGS) entry which is preliminary data.</text>
</comment>
<dbReference type="AlphaFoldDB" id="A0A540W902"/>
<gene>
    <name evidence="1" type="ORF">E6W39_28680</name>
</gene>